<dbReference type="EMBL" id="FNUX01000025">
    <property type="protein sequence ID" value="SEG08614.1"/>
    <property type="molecule type" value="Genomic_DNA"/>
</dbReference>
<evidence type="ECO:0000313" key="3">
    <source>
        <dbReference type="Proteomes" id="UP000236753"/>
    </source>
</evidence>
<organism evidence="2 3">
    <name type="scientific">Nitrosomonas ureae</name>
    <dbReference type="NCBI Taxonomy" id="44577"/>
    <lineage>
        <taxon>Bacteria</taxon>
        <taxon>Pseudomonadati</taxon>
        <taxon>Pseudomonadota</taxon>
        <taxon>Betaproteobacteria</taxon>
        <taxon>Nitrosomonadales</taxon>
        <taxon>Nitrosomonadaceae</taxon>
        <taxon>Nitrosomonas</taxon>
    </lineage>
</organism>
<reference evidence="2 3" key="1">
    <citation type="submission" date="2016-10" db="EMBL/GenBank/DDBJ databases">
        <authorList>
            <person name="de Groot N.N."/>
        </authorList>
    </citation>
    <scope>NUCLEOTIDE SEQUENCE [LARGE SCALE GENOMIC DNA]</scope>
    <source>
        <strain evidence="2 3">Nm13</strain>
    </source>
</reference>
<accession>A0A1H5XA23</accession>
<evidence type="ECO:0000256" key="1">
    <source>
        <dbReference type="SAM" id="MobiDB-lite"/>
    </source>
</evidence>
<name>A0A1H5XA23_9PROT</name>
<evidence type="ECO:0008006" key="4">
    <source>
        <dbReference type="Google" id="ProtNLM"/>
    </source>
</evidence>
<protein>
    <recommendedName>
        <fullName evidence="4">Tyrosinase co-factor MelC1</fullName>
    </recommendedName>
</protein>
<evidence type="ECO:0000313" key="2">
    <source>
        <dbReference type="EMBL" id="SEG08614.1"/>
    </source>
</evidence>
<dbReference type="RefSeq" id="WP_103967258.1">
    <property type="nucleotide sequence ID" value="NZ_FNUX01000025.1"/>
</dbReference>
<dbReference type="Proteomes" id="UP000236753">
    <property type="component" value="Unassembled WGS sequence"/>
</dbReference>
<gene>
    <name evidence="2" type="ORF">SAMN05216334_12532</name>
</gene>
<proteinExistence type="predicted"/>
<sequence length="118" mass="13847">MDREFVFRDHKIYVREISQSQNKSHENEKSEPCDYDQHQAHSQRDESHDKHEKDGHSQIELFIDGEKFVLHRLENGAFHTHELPFVVHKSVEDAAKAIVNLRSLGRSHGHTEKPKQTD</sequence>
<feature type="region of interest" description="Disordered" evidence="1">
    <location>
        <begin position="17"/>
        <end position="58"/>
    </location>
</feature>
<feature type="compositionally biased region" description="Basic and acidic residues" evidence="1">
    <location>
        <begin position="23"/>
        <end position="57"/>
    </location>
</feature>
<dbReference type="AlphaFoldDB" id="A0A1H5XA23"/>